<name>A0A4Y7RG32_9FIRM</name>
<protein>
    <submittedName>
        <fullName evidence="3">YbbR-like protein</fullName>
    </submittedName>
</protein>
<reference evidence="3 4" key="1">
    <citation type="journal article" date="2018" name="Environ. Microbiol.">
        <title>Novel energy conservation strategies and behaviour of Pelotomaculum schinkii driving syntrophic propionate catabolism.</title>
        <authorList>
            <person name="Hidalgo-Ahumada C.A.P."/>
            <person name="Nobu M.K."/>
            <person name="Narihiro T."/>
            <person name="Tamaki H."/>
            <person name="Liu W.T."/>
            <person name="Kamagata Y."/>
            <person name="Stams A.J.M."/>
            <person name="Imachi H."/>
            <person name="Sousa D.Z."/>
        </authorList>
    </citation>
    <scope>NUCLEOTIDE SEQUENCE [LARGE SCALE GENOMIC DNA]</scope>
    <source>
        <strain evidence="3 4">HH</strain>
    </source>
</reference>
<dbReference type="EMBL" id="QFGA01000001">
    <property type="protein sequence ID" value="TEB07975.1"/>
    <property type="molecule type" value="Genomic_DNA"/>
</dbReference>
<dbReference type="PANTHER" id="PTHR37804:SF1">
    <property type="entry name" value="CDAA REGULATORY PROTEIN CDAR"/>
    <property type="match status" value="1"/>
</dbReference>
<evidence type="ECO:0000313" key="4">
    <source>
        <dbReference type="Proteomes" id="UP000298324"/>
    </source>
</evidence>
<keyword evidence="2" id="KW-0812">Transmembrane</keyword>
<accession>A0A4Y7RG32</accession>
<dbReference type="InterPro" id="IPR012505">
    <property type="entry name" value="YbbR"/>
</dbReference>
<dbReference type="AlphaFoldDB" id="A0A4Y7RG32"/>
<dbReference type="Pfam" id="PF07949">
    <property type="entry name" value="YbbR"/>
    <property type="match status" value="3"/>
</dbReference>
<gene>
    <name evidence="3" type="ORF">Psch_01530</name>
</gene>
<dbReference type="Gene3D" id="2.170.120.30">
    <property type="match status" value="1"/>
</dbReference>
<evidence type="ECO:0000256" key="1">
    <source>
        <dbReference type="SAM" id="MobiDB-lite"/>
    </source>
</evidence>
<dbReference type="CDD" id="cd20206">
    <property type="entry name" value="YbbR"/>
    <property type="match status" value="1"/>
</dbReference>
<sequence>MGRLDWQNNSLILLAIFLAFVMWIYVSNEQNPVREKILTVTLEHTGPAQNYIITGGLPESVRVRVQGNRNDLANLAPADFRAVVNLPEGKTGDVLLPVQVSAPPNLRVVQVSPEEVTVGLDRMVERQIAVAVSLKGTPAQGYSALAPAYNPETVTVRGPSRVVNDIGQASAVVDIQDASSDVTLTVPVNAGSSNVTLIPATVQVVVPVVNSIASKKVPVAPQTTGSVAAGFTVKRSAGDPASVQIYGPVEVISNIDEIRTEPVDINGADKNVTKEVGLLAPAGVTTVQPARIKVLVEISKLDETPPSPGGDSEDPSVPKP</sequence>
<dbReference type="PANTHER" id="PTHR37804">
    <property type="entry name" value="CDAA REGULATORY PROTEIN CDAR"/>
    <property type="match status" value="1"/>
</dbReference>
<keyword evidence="4" id="KW-1185">Reference proteome</keyword>
<organism evidence="3 4">
    <name type="scientific">Pelotomaculum schinkii</name>
    <dbReference type="NCBI Taxonomy" id="78350"/>
    <lineage>
        <taxon>Bacteria</taxon>
        <taxon>Bacillati</taxon>
        <taxon>Bacillota</taxon>
        <taxon>Clostridia</taxon>
        <taxon>Eubacteriales</taxon>
        <taxon>Desulfotomaculaceae</taxon>
        <taxon>Pelotomaculum</taxon>
    </lineage>
</organism>
<dbReference type="Proteomes" id="UP000298324">
    <property type="component" value="Unassembled WGS sequence"/>
</dbReference>
<feature type="transmembrane region" description="Helical" evidence="2">
    <location>
        <begin position="6"/>
        <end position="26"/>
    </location>
</feature>
<proteinExistence type="predicted"/>
<dbReference type="InterPro" id="IPR053154">
    <property type="entry name" value="c-di-AMP_regulator"/>
</dbReference>
<evidence type="ECO:0000256" key="2">
    <source>
        <dbReference type="SAM" id="Phobius"/>
    </source>
</evidence>
<comment type="caution">
    <text evidence="3">The sequence shown here is derived from an EMBL/GenBank/DDBJ whole genome shotgun (WGS) entry which is preliminary data.</text>
</comment>
<dbReference type="RefSeq" id="WP_190239741.1">
    <property type="nucleotide sequence ID" value="NZ_QFGA01000001.1"/>
</dbReference>
<keyword evidence="2" id="KW-0472">Membrane</keyword>
<dbReference type="Gene3D" id="2.170.120.40">
    <property type="entry name" value="YbbR-like domain"/>
    <property type="match status" value="2"/>
</dbReference>
<feature type="region of interest" description="Disordered" evidence="1">
    <location>
        <begin position="299"/>
        <end position="320"/>
    </location>
</feature>
<evidence type="ECO:0000313" key="3">
    <source>
        <dbReference type="EMBL" id="TEB07975.1"/>
    </source>
</evidence>
<keyword evidence="2" id="KW-1133">Transmembrane helix</keyword>